<name>A0ABR6BTC4_9PSEU</name>
<sequence>MAIGSRGDIAPYTGLAASLRERGHDVAIATQEPFADMARECGAEYRHLSGDMKAELASEDGRKWTENGTGLRNLRATLAIGKRMMHSLGESTLAAAEGADVLMLQRGVMVHGYLIAKATGVPAMGLELFPGMPTAEFPPPMFGTRSLGRWGNRELVRLAAPLPTPIDGVLKEFQRKLGLPELGLTRTRFQMLDDENFLMPHGFSPAVLPRPADWRRGADVVGYWWSYQDPNWQPPTDLVDFLDAGPAPVFIGFGSMATGEGERLSELISATLRRLPGVRAVVQAGWAGMRVAGDQVLTIGSVPHGWLFPRMAAVVHHGGAGTTGAGVRAGVPAVLTPVLGDQPFWAARLRAIGVSPGSVLFKKLTAESLSELIRQAVTDPGYAARAAEIGARVRAEDGAARVAEALERIPA</sequence>
<organism evidence="5 6">
    <name type="scientific">Kutzneria viridogrisea</name>
    <dbReference type="NCBI Taxonomy" id="47990"/>
    <lineage>
        <taxon>Bacteria</taxon>
        <taxon>Bacillati</taxon>
        <taxon>Actinomycetota</taxon>
        <taxon>Actinomycetes</taxon>
        <taxon>Pseudonocardiales</taxon>
        <taxon>Pseudonocardiaceae</taxon>
        <taxon>Kutzneria</taxon>
    </lineage>
</organism>
<keyword evidence="2" id="KW-0045">Antibiotic biosynthesis</keyword>
<dbReference type="PANTHER" id="PTHR48050:SF13">
    <property type="entry name" value="STEROL 3-BETA-GLUCOSYLTRANSFERASE UGT80A2"/>
    <property type="match status" value="1"/>
</dbReference>
<dbReference type="PANTHER" id="PTHR48050">
    <property type="entry name" value="STEROL 3-BETA-GLUCOSYLTRANSFERASE"/>
    <property type="match status" value="1"/>
</dbReference>
<comment type="pathway">
    <text evidence="1">Antibiotic biosynthesis; vancomycin biosynthesis.</text>
</comment>
<dbReference type="InterPro" id="IPR010610">
    <property type="entry name" value="EryCIII-like_C"/>
</dbReference>
<dbReference type="InterPro" id="IPR002213">
    <property type="entry name" value="UDP_glucos_trans"/>
</dbReference>
<feature type="domain" description="Erythromycin biosynthesis protein CIII-like C-terminal" evidence="4">
    <location>
        <begin position="293"/>
        <end position="407"/>
    </location>
</feature>
<evidence type="ECO:0000256" key="1">
    <source>
        <dbReference type="ARBA" id="ARBA00004660"/>
    </source>
</evidence>
<dbReference type="Proteomes" id="UP000517916">
    <property type="component" value="Unassembled WGS sequence"/>
</dbReference>
<reference evidence="5 6" key="1">
    <citation type="submission" date="2020-08" db="EMBL/GenBank/DDBJ databases">
        <title>Genomic Encyclopedia of Archaeal and Bacterial Type Strains, Phase II (KMG-II): from individual species to whole genera.</title>
        <authorList>
            <person name="Goeker M."/>
        </authorList>
    </citation>
    <scope>NUCLEOTIDE SEQUENCE [LARGE SCALE GENOMIC DNA]</scope>
    <source>
        <strain evidence="5 6">DSM 43850</strain>
    </source>
</reference>
<evidence type="ECO:0000256" key="2">
    <source>
        <dbReference type="ARBA" id="ARBA00023194"/>
    </source>
</evidence>
<evidence type="ECO:0000313" key="5">
    <source>
        <dbReference type="EMBL" id="MBA8930178.1"/>
    </source>
</evidence>
<dbReference type="RefSeq" id="WP_318296814.1">
    <property type="nucleotide sequence ID" value="NZ_BAAABQ010000019.1"/>
</dbReference>
<keyword evidence="6" id="KW-1185">Reference proteome</keyword>
<evidence type="ECO:0000259" key="3">
    <source>
        <dbReference type="Pfam" id="PF03033"/>
    </source>
</evidence>
<accession>A0ABR6BTC4</accession>
<protein>
    <submittedName>
        <fullName evidence="5">UDP:flavonoid glycosyltransferase YjiC (YdhE family)</fullName>
    </submittedName>
</protein>
<dbReference type="Gene3D" id="3.40.50.2000">
    <property type="entry name" value="Glycogen Phosphorylase B"/>
    <property type="match status" value="2"/>
</dbReference>
<dbReference type="InterPro" id="IPR050426">
    <property type="entry name" value="Glycosyltransferase_28"/>
</dbReference>
<dbReference type="EMBL" id="JACJID010000006">
    <property type="protein sequence ID" value="MBA8930178.1"/>
    <property type="molecule type" value="Genomic_DNA"/>
</dbReference>
<gene>
    <name evidence="5" type="ORF">BC739_007411</name>
</gene>
<proteinExistence type="predicted"/>
<comment type="caution">
    <text evidence="5">The sequence shown here is derived from an EMBL/GenBank/DDBJ whole genome shotgun (WGS) entry which is preliminary data.</text>
</comment>
<dbReference type="SUPFAM" id="SSF53756">
    <property type="entry name" value="UDP-Glycosyltransferase/glycogen phosphorylase"/>
    <property type="match status" value="1"/>
</dbReference>
<evidence type="ECO:0000313" key="6">
    <source>
        <dbReference type="Proteomes" id="UP000517916"/>
    </source>
</evidence>
<dbReference type="InterPro" id="IPR004276">
    <property type="entry name" value="GlycoTrans_28_N"/>
</dbReference>
<feature type="domain" description="Glycosyltransferase family 28 N-terminal" evidence="3">
    <location>
        <begin position="1"/>
        <end position="59"/>
    </location>
</feature>
<evidence type="ECO:0000259" key="4">
    <source>
        <dbReference type="Pfam" id="PF06722"/>
    </source>
</evidence>
<dbReference type="Pfam" id="PF06722">
    <property type="entry name" value="EryCIII-like_C"/>
    <property type="match status" value="1"/>
</dbReference>
<dbReference type="CDD" id="cd03784">
    <property type="entry name" value="GT1_Gtf-like"/>
    <property type="match status" value="1"/>
</dbReference>
<dbReference type="Pfam" id="PF03033">
    <property type="entry name" value="Glyco_transf_28"/>
    <property type="match status" value="1"/>
</dbReference>